<keyword evidence="2" id="KW-1185">Reference proteome</keyword>
<reference evidence="1 2" key="1">
    <citation type="submission" date="2019-03" db="EMBL/GenBank/DDBJ databases">
        <title>Ruegeria lutea sp. nov., a novel strain, isolated from marine sediment, the Masan Bay, South Korea.</title>
        <authorList>
            <person name="Kim J."/>
            <person name="Kim D.-Y."/>
            <person name="Lee S.-S."/>
        </authorList>
    </citation>
    <scope>NUCLEOTIDE SEQUENCE [LARGE SCALE GENOMIC DNA]</scope>
    <source>
        <strain evidence="1 2">318-1</strain>
    </source>
</reference>
<accession>A0A4R5VBR7</accession>
<dbReference type="EMBL" id="SMUV01000061">
    <property type="protein sequence ID" value="TDK49650.1"/>
    <property type="molecule type" value="Genomic_DNA"/>
</dbReference>
<dbReference type="Proteomes" id="UP000295301">
    <property type="component" value="Unassembled WGS sequence"/>
</dbReference>
<sequence>MADTIKDAGFDVVQLHGLMQGLNHLLNEGGEAMNGVYPLGDMIEQKLDQLCTDLDRIERNAKGGAA</sequence>
<organism evidence="1 2">
    <name type="scientific">Antarcticimicrobium luteum</name>
    <dbReference type="NCBI Taxonomy" id="2547397"/>
    <lineage>
        <taxon>Bacteria</taxon>
        <taxon>Pseudomonadati</taxon>
        <taxon>Pseudomonadota</taxon>
        <taxon>Alphaproteobacteria</taxon>
        <taxon>Rhodobacterales</taxon>
        <taxon>Paracoccaceae</taxon>
        <taxon>Antarcticimicrobium</taxon>
    </lineage>
</organism>
<dbReference type="RefSeq" id="WP_133359338.1">
    <property type="nucleotide sequence ID" value="NZ_SMUV01000061.1"/>
</dbReference>
<evidence type="ECO:0000313" key="2">
    <source>
        <dbReference type="Proteomes" id="UP000295301"/>
    </source>
</evidence>
<proteinExistence type="predicted"/>
<name>A0A4R5VBR7_9RHOB</name>
<gene>
    <name evidence="1" type="ORF">E1832_08630</name>
</gene>
<comment type="caution">
    <text evidence="1">The sequence shown here is derived from an EMBL/GenBank/DDBJ whole genome shotgun (WGS) entry which is preliminary data.</text>
</comment>
<protein>
    <submittedName>
        <fullName evidence="1">Uncharacterized protein</fullName>
    </submittedName>
</protein>
<evidence type="ECO:0000313" key="1">
    <source>
        <dbReference type="EMBL" id="TDK49650.1"/>
    </source>
</evidence>
<dbReference type="AlphaFoldDB" id="A0A4R5VBR7"/>